<keyword evidence="6 11" id="KW-0067">ATP-binding</keyword>
<dbReference type="InterPro" id="IPR017959">
    <property type="entry name" value="Asn/Gln-tRNA_amidoTrfase_suB/E"/>
</dbReference>
<evidence type="ECO:0000313" key="14">
    <source>
        <dbReference type="EMBL" id="WCO66389.1"/>
    </source>
</evidence>
<reference evidence="14" key="1">
    <citation type="submission" date="2023-01" db="EMBL/GenBank/DDBJ databases">
        <title>The diversity of Class Acidimicrobiia in South China Sea sediment environments and the proposal of Iamia marina sp. nov., a novel species of the genus Iamia.</title>
        <authorList>
            <person name="He Y."/>
            <person name="Tian X."/>
        </authorList>
    </citation>
    <scope>NUCLEOTIDE SEQUENCE</scope>
    <source>
        <strain evidence="14">DSM 19957</strain>
    </source>
</reference>
<dbReference type="GO" id="GO:0070681">
    <property type="term" value="P:glutaminyl-tRNAGln biosynthesis via transamidation"/>
    <property type="evidence" value="ECO:0007669"/>
    <property type="project" value="TreeGrafter"/>
</dbReference>
<dbReference type="InterPro" id="IPR006075">
    <property type="entry name" value="Asn/Gln-tRNA_Trfase_suB/E_cat"/>
</dbReference>
<evidence type="ECO:0000256" key="9">
    <source>
        <dbReference type="ARBA" id="ARBA00047380"/>
    </source>
</evidence>
<dbReference type="InterPro" id="IPR023168">
    <property type="entry name" value="GatB_Yqey_C_2"/>
</dbReference>
<dbReference type="InterPro" id="IPR003789">
    <property type="entry name" value="Asn/Gln_tRNA_amidoTrase-B-like"/>
</dbReference>
<evidence type="ECO:0000256" key="11">
    <source>
        <dbReference type="HAMAP-Rule" id="MF_00121"/>
    </source>
</evidence>
<evidence type="ECO:0000313" key="15">
    <source>
        <dbReference type="Proteomes" id="UP001216390"/>
    </source>
</evidence>
<dbReference type="EC" id="6.3.5.-" evidence="11"/>
<evidence type="ECO:0000256" key="6">
    <source>
        <dbReference type="ARBA" id="ARBA00022840"/>
    </source>
</evidence>
<evidence type="ECO:0000259" key="13">
    <source>
        <dbReference type="SMART" id="SM00845"/>
    </source>
</evidence>
<evidence type="ECO:0000256" key="12">
    <source>
        <dbReference type="SAM" id="MobiDB-lite"/>
    </source>
</evidence>
<dbReference type="Proteomes" id="UP001216390">
    <property type="component" value="Chromosome"/>
</dbReference>
<dbReference type="GO" id="GO:0006412">
    <property type="term" value="P:translation"/>
    <property type="evidence" value="ECO:0007669"/>
    <property type="project" value="UniProtKB-UniRule"/>
</dbReference>
<dbReference type="InterPro" id="IPR004413">
    <property type="entry name" value="GatB"/>
</dbReference>
<dbReference type="NCBIfam" id="NF004014">
    <property type="entry name" value="PRK05477.1-4"/>
    <property type="match status" value="1"/>
</dbReference>
<protein>
    <recommendedName>
        <fullName evidence="3 11">Aspartyl/glutamyl-tRNA(Asn/Gln) amidotransferase subunit B</fullName>
        <shortName evidence="11">Asp/Glu-ADT subunit B</shortName>
        <ecNumber evidence="11">6.3.5.-</ecNumber>
    </recommendedName>
</protein>
<dbReference type="AlphaFoldDB" id="A0AAE9Y8Q0"/>
<keyword evidence="7 11" id="KW-0648">Protein biosynthesis</keyword>
<comment type="catalytic activity">
    <reaction evidence="10 11">
        <text>L-glutamyl-tRNA(Gln) + L-glutamine + ATP + H2O = L-glutaminyl-tRNA(Gln) + L-glutamate + ADP + phosphate + H(+)</text>
        <dbReference type="Rhea" id="RHEA:17521"/>
        <dbReference type="Rhea" id="RHEA-COMP:9681"/>
        <dbReference type="Rhea" id="RHEA-COMP:9684"/>
        <dbReference type="ChEBI" id="CHEBI:15377"/>
        <dbReference type="ChEBI" id="CHEBI:15378"/>
        <dbReference type="ChEBI" id="CHEBI:29985"/>
        <dbReference type="ChEBI" id="CHEBI:30616"/>
        <dbReference type="ChEBI" id="CHEBI:43474"/>
        <dbReference type="ChEBI" id="CHEBI:58359"/>
        <dbReference type="ChEBI" id="CHEBI:78520"/>
        <dbReference type="ChEBI" id="CHEBI:78521"/>
        <dbReference type="ChEBI" id="CHEBI:456216"/>
    </reaction>
</comment>
<evidence type="ECO:0000256" key="5">
    <source>
        <dbReference type="ARBA" id="ARBA00022741"/>
    </source>
</evidence>
<dbReference type="PANTHER" id="PTHR11659">
    <property type="entry name" value="GLUTAMYL-TRNA GLN AMIDOTRANSFERASE SUBUNIT B MITOCHONDRIAL AND PROKARYOTIC PET112-RELATED"/>
    <property type="match status" value="1"/>
</dbReference>
<dbReference type="NCBIfam" id="NF004012">
    <property type="entry name" value="PRK05477.1-2"/>
    <property type="match status" value="1"/>
</dbReference>
<dbReference type="PANTHER" id="PTHR11659:SF0">
    <property type="entry name" value="GLUTAMYL-TRNA(GLN) AMIDOTRANSFERASE SUBUNIT B, MITOCHONDRIAL"/>
    <property type="match status" value="1"/>
</dbReference>
<evidence type="ECO:0000256" key="3">
    <source>
        <dbReference type="ARBA" id="ARBA00016923"/>
    </source>
</evidence>
<dbReference type="Gene3D" id="1.10.10.410">
    <property type="match status" value="1"/>
</dbReference>
<dbReference type="InterPro" id="IPR014746">
    <property type="entry name" value="Gln_synth/guanido_kin_cat_dom"/>
</dbReference>
<dbReference type="NCBIfam" id="TIGR00133">
    <property type="entry name" value="gatB"/>
    <property type="match status" value="1"/>
</dbReference>
<proteinExistence type="inferred from homology"/>
<organism evidence="14 15">
    <name type="scientific">Iamia majanohamensis</name>
    <dbReference type="NCBI Taxonomy" id="467976"/>
    <lineage>
        <taxon>Bacteria</taxon>
        <taxon>Bacillati</taxon>
        <taxon>Actinomycetota</taxon>
        <taxon>Acidimicrobiia</taxon>
        <taxon>Acidimicrobiales</taxon>
        <taxon>Iamiaceae</taxon>
        <taxon>Iamia</taxon>
    </lineage>
</organism>
<comment type="function">
    <text evidence="8 11">Allows the formation of correctly charged Asn-tRNA(Asn) or Gln-tRNA(Gln) through the transamidation of misacylated Asp-tRNA(Asn) or Glu-tRNA(Gln) in organisms which lack either or both of asparaginyl-tRNA or glutaminyl-tRNA synthetases. The reaction takes place in the presence of glutamine and ATP through an activated phospho-Asp-tRNA(Asn) or phospho-Glu-tRNA(Gln).</text>
</comment>
<evidence type="ECO:0000256" key="1">
    <source>
        <dbReference type="ARBA" id="ARBA00005306"/>
    </source>
</evidence>
<evidence type="ECO:0000256" key="4">
    <source>
        <dbReference type="ARBA" id="ARBA00022598"/>
    </source>
</evidence>
<keyword evidence="15" id="KW-1185">Reference proteome</keyword>
<feature type="domain" description="Asn/Gln amidotransferase" evidence="13">
    <location>
        <begin position="350"/>
        <end position="492"/>
    </location>
</feature>
<dbReference type="PROSITE" id="PS01234">
    <property type="entry name" value="GATB"/>
    <property type="match status" value="1"/>
</dbReference>
<feature type="region of interest" description="Disordered" evidence="12">
    <location>
        <begin position="259"/>
        <end position="284"/>
    </location>
</feature>
<comment type="similarity">
    <text evidence="1 11">Belongs to the GatB/GatE family. GatB subfamily.</text>
</comment>
<dbReference type="GO" id="GO:0005524">
    <property type="term" value="F:ATP binding"/>
    <property type="evidence" value="ECO:0007669"/>
    <property type="project" value="UniProtKB-KW"/>
</dbReference>
<comment type="subunit">
    <text evidence="2 11">Heterotrimer of A, B and C subunits.</text>
</comment>
<evidence type="ECO:0000256" key="8">
    <source>
        <dbReference type="ARBA" id="ARBA00024799"/>
    </source>
</evidence>
<dbReference type="InterPro" id="IPR017958">
    <property type="entry name" value="Gln-tRNA_amidoTrfase_suB_CS"/>
</dbReference>
<accession>A0AAE9Y8Q0</accession>
<dbReference type="Pfam" id="PF02637">
    <property type="entry name" value="GatB_Yqey"/>
    <property type="match status" value="1"/>
</dbReference>
<dbReference type="HAMAP" id="MF_00121">
    <property type="entry name" value="GatB"/>
    <property type="match status" value="1"/>
</dbReference>
<dbReference type="SUPFAM" id="SSF89095">
    <property type="entry name" value="GatB/YqeY motif"/>
    <property type="match status" value="1"/>
</dbReference>
<keyword evidence="4 11" id="KW-0436">Ligase</keyword>
<dbReference type="Pfam" id="PF02934">
    <property type="entry name" value="GatB_N"/>
    <property type="match status" value="1"/>
</dbReference>
<name>A0AAE9Y8Q0_9ACTN</name>
<evidence type="ECO:0000256" key="7">
    <source>
        <dbReference type="ARBA" id="ARBA00022917"/>
    </source>
</evidence>
<keyword evidence="5 11" id="KW-0547">Nucleotide-binding</keyword>
<dbReference type="GO" id="GO:0050567">
    <property type="term" value="F:glutaminyl-tRNA synthase (glutamine-hydrolyzing) activity"/>
    <property type="evidence" value="ECO:0007669"/>
    <property type="project" value="UniProtKB-UniRule"/>
</dbReference>
<dbReference type="SMART" id="SM00845">
    <property type="entry name" value="GatB_Yqey"/>
    <property type="match status" value="1"/>
</dbReference>
<dbReference type="InterPro" id="IPR018027">
    <property type="entry name" value="Asn/Gln_amidotransferase"/>
</dbReference>
<dbReference type="RefSeq" id="WP_272735912.1">
    <property type="nucleotide sequence ID" value="NZ_CP116942.1"/>
</dbReference>
<feature type="compositionally biased region" description="Basic and acidic residues" evidence="12">
    <location>
        <begin position="268"/>
        <end position="284"/>
    </location>
</feature>
<evidence type="ECO:0000256" key="2">
    <source>
        <dbReference type="ARBA" id="ARBA00011123"/>
    </source>
</evidence>
<sequence length="496" mass="52453">MTIVFSTVDSDEVHTVTSGGTTYELVCGLEVHAELATATKMFSGAPNRFGDEPNTNVDPVTLGLPGSLPVVNERAVELAIRFAGAVGGEVRRSVFARKNYFYPDMPKDFQISQYDLPIVSEGTIELPGGHVVGLERAHLEEDTGKSTHVGGAGRIAGADHSLVDYNRAGVPLLEIVSRPHVRTPEQARQYVAELRSILVAAGVSDGKMEEGSLRVDANVSVRPVGSDGLGTRCEIKNLNSLRSLGRAIEHEAQRQADLLSAGEPVEQQTRHWDEESGRTSKMRSKEEADDYRYFPEPDLLPVDPDPAWVSAVVAALPPMPAARRHALAAAAGVALPDETVALLVERDQDAQALGAIEAGADPARVLVHVSQNLSGDGGAAVAPERVAALVAMETGGELTATQAKQVLAEMVTSDASPQDIAAAKGFEAMDTGALEAMVDEVIAGHPDEWQQMVDGDAKARGKLTGFFVGQVMKASRGQADGRAVTALLHARADAAS</sequence>
<dbReference type="SUPFAM" id="SSF55931">
    <property type="entry name" value="Glutamine synthetase/guanido kinase"/>
    <property type="match status" value="1"/>
</dbReference>
<evidence type="ECO:0000256" key="10">
    <source>
        <dbReference type="ARBA" id="ARBA00047913"/>
    </source>
</evidence>
<dbReference type="EMBL" id="CP116942">
    <property type="protein sequence ID" value="WCO66389.1"/>
    <property type="molecule type" value="Genomic_DNA"/>
</dbReference>
<gene>
    <name evidence="11 14" type="primary">gatB</name>
    <name evidence="14" type="ORF">PO878_17975</name>
</gene>
<comment type="catalytic activity">
    <reaction evidence="9 11">
        <text>L-aspartyl-tRNA(Asn) + L-glutamine + ATP + H2O = L-asparaginyl-tRNA(Asn) + L-glutamate + ADP + phosphate + 2 H(+)</text>
        <dbReference type="Rhea" id="RHEA:14513"/>
        <dbReference type="Rhea" id="RHEA-COMP:9674"/>
        <dbReference type="Rhea" id="RHEA-COMP:9677"/>
        <dbReference type="ChEBI" id="CHEBI:15377"/>
        <dbReference type="ChEBI" id="CHEBI:15378"/>
        <dbReference type="ChEBI" id="CHEBI:29985"/>
        <dbReference type="ChEBI" id="CHEBI:30616"/>
        <dbReference type="ChEBI" id="CHEBI:43474"/>
        <dbReference type="ChEBI" id="CHEBI:58359"/>
        <dbReference type="ChEBI" id="CHEBI:78515"/>
        <dbReference type="ChEBI" id="CHEBI:78516"/>
        <dbReference type="ChEBI" id="CHEBI:456216"/>
    </reaction>
</comment>
<dbReference type="KEGG" id="ima:PO878_17975"/>